<organism evidence="2 3">
    <name type="scientific">Prymnesium parvum</name>
    <name type="common">Toxic golden alga</name>
    <dbReference type="NCBI Taxonomy" id="97485"/>
    <lineage>
        <taxon>Eukaryota</taxon>
        <taxon>Haptista</taxon>
        <taxon>Haptophyta</taxon>
        <taxon>Prymnesiophyceae</taxon>
        <taxon>Prymnesiales</taxon>
        <taxon>Prymnesiaceae</taxon>
        <taxon>Prymnesium</taxon>
    </lineage>
</organism>
<sequence length="211" mass="23295">MASAEELAALARARERRMDAGQLSRAVEGGTAPWASEFARSLDAAKPFDALEEVFAHKVAELQADAMGKADAMVRRITRDVEERSGREAKLSLQAALKEAEQARAHAEAAVMAATARADAEVAEVRCQAKRTIAELRLKVKEASEDAKRAEAELRQERIRAHAERRAHYSERAELEGEVARLRAELAAMSSRLAEDRMHISYAGIKEKKSF</sequence>
<evidence type="ECO:0000313" key="2">
    <source>
        <dbReference type="EMBL" id="KAL1529820.1"/>
    </source>
</evidence>
<name>A0AB34K6R7_PRYPA</name>
<evidence type="ECO:0000313" key="3">
    <source>
        <dbReference type="Proteomes" id="UP001515480"/>
    </source>
</evidence>
<dbReference type="Proteomes" id="UP001515480">
    <property type="component" value="Unassembled WGS sequence"/>
</dbReference>
<feature type="coiled-coil region" evidence="1">
    <location>
        <begin position="90"/>
        <end position="192"/>
    </location>
</feature>
<gene>
    <name evidence="2" type="ORF">AB1Y20_000752</name>
</gene>
<dbReference type="EMBL" id="JBGBPQ010000001">
    <property type="protein sequence ID" value="KAL1529820.1"/>
    <property type="molecule type" value="Genomic_DNA"/>
</dbReference>
<keyword evidence="3" id="KW-1185">Reference proteome</keyword>
<evidence type="ECO:0000256" key="1">
    <source>
        <dbReference type="SAM" id="Coils"/>
    </source>
</evidence>
<reference evidence="2 3" key="1">
    <citation type="journal article" date="2024" name="Science">
        <title>Giant polyketide synthase enzymes in the biosynthesis of giant marine polyether toxins.</title>
        <authorList>
            <person name="Fallon T.R."/>
            <person name="Shende V.V."/>
            <person name="Wierzbicki I.H."/>
            <person name="Pendleton A.L."/>
            <person name="Watervoot N.F."/>
            <person name="Auber R.P."/>
            <person name="Gonzalez D.J."/>
            <person name="Wisecaver J.H."/>
            <person name="Moore B.S."/>
        </authorList>
    </citation>
    <scope>NUCLEOTIDE SEQUENCE [LARGE SCALE GENOMIC DNA]</scope>
    <source>
        <strain evidence="2 3">12B1</strain>
    </source>
</reference>
<accession>A0AB34K6R7</accession>
<comment type="caution">
    <text evidence="2">The sequence shown here is derived from an EMBL/GenBank/DDBJ whole genome shotgun (WGS) entry which is preliminary data.</text>
</comment>
<proteinExistence type="predicted"/>
<protein>
    <submittedName>
        <fullName evidence="2">Uncharacterized protein</fullName>
    </submittedName>
</protein>
<dbReference type="AlphaFoldDB" id="A0AB34K6R7"/>
<keyword evidence="1" id="KW-0175">Coiled coil</keyword>